<evidence type="ECO:0000259" key="4">
    <source>
        <dbReference type="PROSITE" id="PS50198"/>
    </source>
</evidence>
<proteinExistence type="predicted"/>
<gene>
    <name evidence="5" type="ordered locus">Daes_1732</name>
</gene>
<evidence type="ECO:0000256" key="3">
    <source>
        <dbReference type="SAM" id="SignalP"/>
    </source>
</evidence>
<dbReference type="eggNOG" id="COG0760">
    <property type="taxonomic scope" value="Bacteria"/>
</dbReference>
<name>E6VYI1_PSEA9</name>
<keyword evidence="2" id="KW-0697">Rotamase</keyword>
<dbReference type="Gene3D" id="1.10.4030.10">
    <property type="entry name" value="Porin chaperone SurA, peptide-binding domain"/>
    <property type="match status" value="1"/>
</dbReference>
<feature type="chain" id="PRO_5007913748" evidence="3">
    <location>
        <begin position="23"/>
        <end position="312"/>
    </location>
</feature>
<evidence type="ECO:0000256" key="1">
    <source>
        <dbReference type="ARBA" id="ARBA00022729"/>
    </source>
</evidence>
<dbReference type="GO" id="GO:0003755">
    <property type="term" value="F:peptidyl-prolyl cis-trans isomerase activity"/>
    <property type="evidence" value="ECO:0007669"/>
    <property type="project" value="UniProtKB-KW"/>
</dbReference>
<dbReference type="InterPro" id="IPR000297">
    <property type="entry name" value="PPIase_PpiC"/>
</dbReference>
<dbReference type="AlphaFoldDB" id="E6VYI1"/>
<dbReference type="InterPro" id="IPR027304">
    <property type="entry name" value="Trigger_fact/SurA_dom_sf"/>
</dbReference>
<dbReference type="EMBL" id="CP002431">
    <property type="protein sequence ID" value="ADU62744.1"/>
    <property type="molecule type" value="Genomic_DNA"/>
</dbReference>
<keyword evidence="1 3" id="KW-0732">Signal</keyword>
<dbReference type="Pfam" id="PF13145">
    <property type="entry name" value="Rotamase_2"/>
    <property type="match status" value="1"/>
</dbReference>
<dbReference type="STRING" id="643562.Daes_1732"/>
<dbReference type="SUPFAM" id="SSF109998">
    <property type="entry name" value="Triger factor/SurA peptide-binding domain-like"/>
    <property type="match status" value="1"/>
</dbReference>
<dbReference type="Pfam" id="PF13624">
    <property type="entry name" value="SurA_N_3"/>
    <property type="match status" value="1"/>
</dbReference>
<evidence type="ECO:0000313" key="6">
    <source>
        <dbReference type="Proteomes" id="UP000002191"/>
    </source>
</evidence>
<evidence type="ECO:0000313" key="5">
    <source>
        <dbReference type="EMBL" id="ADU62744.1"/>
    </source>
</evidence>
<accession>E6VYI1</accession>
<dbReference type="RefSeq" id="WP_013514660.1">
    <property type="nucleotide sequence ID" value="NC_014844.1"/>
</dbReference>
<dbReference type="KEGG" id="das:Daes_1732"/>
<protein>
    <submittedName>
        <fullName evidence="5">SurA domain protein</fullName>
    </submittedName>
</protein>
<dbReference type="PROSITE" id="PS50198">
    <property type="entry name" value="PPIC_PPIASE_2"/>
    <property type="match status" value="1"/>
</dbReference>
<keyword evidence="6" id="KW-1185">Reference proteome</keyword>
<sequence precursor="true">MPRCIFLFISLFLLVFSTNSLAVESVYDKILVKVNEDIITQYELDEEMRPILASIKGRELNEAEREQLADLRRQTLDRMVNDLLMTQEIKKFQITVTDTVIDDEIRRMKEERGLTDEAFEEMVKRDGLTIQEFRSKLKGLIEKQELLGYMVHSKVVVTDSEIEAEYEARRDNYLLEKMVGLAILVLPADVSALEVRKRIMDGELTFDQAVLKYSVGPATDSGGSIGEVNWADLADDWRDSIEGVKQGGVGTPVEVRGQMALLSPVTIASDRLVPLEEVRDAIFERLMEGKRETIFDEYFEKLKQSSVITYMN</sequence>
<dbReference type="PANTHER" id="PTHR47637:SF1">
    <property type="entry name" value="CHAPERONE SURA"/>
    <property type="match status" value="1"/>
</dbReference>
<keyword evidence="2" id="KW-0413">Isomerase</keyword>
<dbReference type="PANTHER" id="PTHR47637">
    <property type="entry name" value="CHAPERONE SURA"/>
    <property type="match status" value="1"/>
</dbReference>
<feature type="signal peptide" evidence="3">
    <location>
        <begin position="1"/>
        <end position="22"/>
    </location>
</feature>
<dbReference type="InterPro" id="IPR050280">
    <property type="entry name" value="OMP_Chaperone_SurA"/>
</dbReference>
<organism evidence="5 6">
    <name type="scientific">Pseudodesulfovibrio aespoeensis (strain ATCC 700646 / DSM 10631 / Aspo-2)</name>
    <name type="common">Desulfovibrio aespoeensis</name>
    <dbReference type="NCBI Taxonomy" id="643562"/>
    <lineage>
        <taxon>Bacteria</taxon>
        <taxon>Pseudomonadati</taxon>
        <taxon>Thermodesulfobacteriota</taxon>
        <taxon>Desulfovibrionia</taxon>
        <taxon>Desulfovibrionales</taxon>
        <taxon>Desulfovibrionaceae</taxon>
    </lineage>
</organism>
<reference evidence="6" key="1">
    <citation type="submission" date="2010-12" db="EMBL/GenBank/DDBJ databases">
        <title>Complete sequence of Desulfovibrio aespoeensis Aspo-2.</title>
        <authorList>
            <consortium name="US DOE Joint Genome Institute"/>
            <person name="Lucas S."/>
            <person name="Copeland A."/>
            <person name="Lapidus A."/>
            <person name="Cheng J.-F."/>
            <person name="Goodwin L."/>
            <person name="Pitluck S."/>
            <person name="Chertkov O."/>
            <person name="Misra M."/>
            <person name="Detter J.C."/>
            <person name="Han C."/>
            <person name="Tapia R."/>
            <person name="Land M."/>
            <person name="Hauser L."/>
            <person name="Kyrpides N."/>
            <person name="Ivanova N."/>
            <person name="Ovchinnikova G."/>
            <person name="Pedersen K."/>
            <person name="Jagevall S."/>
            <person name="Hazen T."/>
            <person name="Woyke T."/>
        </authorList>
    </citation>
    <scope>NUCLEOTIDE SEQUENCE [LARGE SCALE GENOMIC DNA]</scope>
    <source>
        <strain evidence="6">ATCC 700646 / DSM 10631 / Aspo-2</strain>
    </source>
</reference>
<evidence type="ECO:0000256" key="2">
    <source>
        <dbReference type="PROSITE-ProRule" id="PRU00278"/>
    </source>
</evidence>
<dbReference type="SUPFAM" id="SSF54534">
    <property type="entry name" value="FKBP-like"/>
    <property type="match status" value="1"/>
</dbReference>
<dbReference type="Gene3D" id="3.10.50.40">
    <property type="match status" value="1"/>
</dbReference>
<dbReference type="InterPro" id="IPR046357">
    <property type="entry name" value="PPIase_dom_sf"/>
</dbReference>
<reference evidence="5 6" key="2">
    <citation type="journal article" date="2014" name="Genome Announc.">
        <title>Complete Genome Sequence of the Subsurface, Mesophilic Sulfate-Reducing Bacterium Desulfovibrio aespoeensis Aspo-2.</title>
        <authorList>
            <person name="Pedersen K."/>
            <person name="Bengtsson A."/>
            <person name="Edlund J."/>
            <person name="Rabe L."/>
            <person name="Hazen T."/>
            <person name="Chakraborty R."/>
            <person name="Goodwin L."/>
            <person name="Shapiro N."/>
        </authorList>
    </citation>
    <scope>NUCLEOTIDE SEQUENCE [LARGE SCALE GENOMIC DNA]</scope>
    <source>
        <strain evidence="6">ATCC 700646 / DSM 10631 / Aspo-2</strain>
    </source>
</reference>
<feature type="domain" description="PpiC" evidence="4">
    <location>
        <begin position="183"/>
        <end position="262"/>
    </location>
</feature>
<dbReference type="HOGENOM" id="CLU_034646_5_0_7"/>
<dbReference type="Proteomes" id="UP000002191">
    <property type="component" value="Chromosome"/>
</dbReference>